<feature type="signal peptide" evidence="2">
    <location>
        <begin position="1"/>
        <end position="23"/>
    </location>
</feature>
<evidence type="ECO:0008006" key="5">
    <source>
        <dbReference type="Google" id="ProtNLM"/>
    </source>
</evidence>
<dbReference type="Proteomes" id="UP000095349">
    <property type="component" value="Chromosome"/>
</dbReference>
<dbReference type="PROSITE" id="PS51257">
    <property type="entry name" value="PROKAR_LIPOPROTEIN"/>
    <property type="match status" value="1"/>
</dbReference>
<keyword evidence="2" id="KW-0732">Signal</keyword>
<dbReference type="PATRIC" id="fig|285473.5.peg.3343"/>
<reference evidence="3 4" key="1">
    <citation type="submission" date="2016-09" db="EMBL/GenBank/DDBJ databases">
        <title>Streptomyces rubrolavendulae MJM4426 Genome sequencing and assembly.</title>
        <authorList>
            <person name="Kim J.-G."/>
        </authorList>
    </citation>
    <scope>NUCLEOTIDE SEQUENCE [LARGE SCALE GENOMIC DNA]</scope>
    <source>
        <strain evidence="3 4">MJM4426</strain>
    </source>
</reference>
<protein>
    <recommendedName>
        <fullName evidence="5">DUF3558 domain-containing protein</fullName>
    </recommendedName>
</protein>
<dbReference type="KEGG" id="srn:A4G23_03204"/>
<dbReference type="EMBL" id="CP017316">
    <property type="protein sequence ID" value="AOT60333.1"/>
    <property type="molecule type" value="Genomic_DNA"/>
</dbReference>
<dbReference type="OrthoDB" id="4336125at2"/>
<evidence type="ECO:0000313" key="4">
    <source>
        <dbReference type="Proteomes" id="UP000095349"/>
    </source>
</evidence>
<evidence type="ECO:0000256" key="1">
    <source>
        <dbReference type="SAM" id="MobiDB-lite"/>
    </source>
</evidence>
<organism evidence="3 4">
    <name type="scientific">Streptomyces rubrolavendulae</name>
    <dbReference type="NCBI Taxonomy" id="285473"/>
    <lineage>
        <taxon>Bacteria</taxon>
        <taxon>Bacillati</taxon>
        <taxon>Actinomycetota</taxon>
        <taxon>Actinomycetes</taxon>
        <taxon>Kitasatosporales</taxon>
        <taxon>Streptomycetaceae</taxon>
        <taxon>Streptomyces</taxon>
    </lineage>
</organism>
<feature type="compositionally biased region" description="Pro residues" evidence="1">
    <location>
        <begin position="152"/>
        <end position="164"/>
    </location>
</feature>
<gene>
    <name evidence="3" type="ORF">A4G23_03204</name>
</gene>
<evidence type="ECO:0000256" key="2">
    <source>
        <dbReference type="SAM" id="SignalP"/>
    </source>
</evidence>
<dbReference type="AlphaFoldDB" id="A0A1D8G4I5"/>
<proteinExistence type="predicted"/>
<dbReference type="RefSeq" id="WP_069977507.1">
    <property type="nucleotide sequence ID" value="NZ_CP017316.1"/>
</dbReference>
<evidence type="ECO:0000313" key="3">
    <source>
        <dbReference type="EMBL" id="AOT60333.1"/>
    </source>
</evidence>
<feature type="chain" id="PRO_5039727239" description="DUF3558 domain-containing protein" evidence="2">
    <location>
        <begin position="24"/>
        <end position="312"/>
    </location>
</feature>
<feature type="region of interest" description="Disordered" evidence="1">
    <location>
        <begin position="147"/>
        <end position="238"/>
    </location>
</feature>
<dbReference type="GeneID" id="33065924"/>
<sequence length="312" mass="31294">MQRRAYATGLAALLAALSATALAGCSSGSGASGSGIDAKAGTAAEAVAQPGRYRTLFEPCGSVSRTTLSEMLPAVTALPADRRDRVLRGTAAVTYDTDRRVGCTWKADGQDAIQHLTLDFERVVSYDPAVSDETRAQEVYTTKESAAGIAPAAPPSTAPAPAAPAPGGTGTAPAPGATARAPGGSGTGTSLAAGSATAGTPAGTAGEQAQTVAPTGPAATAPPSPGLSGPPEGLQPRTLADLGDAAFLDDRLSPAGSATQQRVVSVVFRTSNVIVTVRYAVQPTRVGDVPDSEELQDRARRLAVGLAERFDE</sequence>
<accession>A0A1D8G4I5</accession>
<keyword evidence="4" id="KW-1185">Reference proteome</keyword>
<dbReference type="STRING" id="285473.A4G23_03204"/>
<feature type="compositionally biased region" description="Low complexity" evidence="1">
    <location>
        <begin position="171"/>
        <end position="206"/>
    </location>
</feature>
<name>A0A1D8G4I5_9ACTN</name>
<feature type="compositionally biased region" description="Low complexity" evidence="1">
    <location>
        <begin position="226"/>
        <end position="238"/>
    </location>
</feature>